<evidence type="ECO:0000313" key="1">
    <source>
        <dbReference type="EMBL" id="MBV5096905.1"/>
    </source>
</evidence>
<protein>
    <submittedName>
        <fullName evidence="1">Uncharacterized protein</fullName>
    </submittedName>
</protein>
<dbReference type="AlphaFoldDB" id="A0A949Q718"/>
<dbReference type="Proteomes" id="UP000746420">
    <property type="component" value="Unassembled WGS sequence"/>
</dbReference>
<reference evidence="1 2" key="1">
    <citation type="submission" date="2021-03" db="EMBL/GenBank/DDBJ databases">
        <title>Tenobrionicola molitorae gen. nov., sp. nov. and Tenobrionicola larvae sp. nov., isolated from larvae of the mealworm Tenobrio molitor L., a proposal to transfer Erwinia teleogrylli Liu et al. 2016 to a new genus Entomohabitans as Entomohabitans teleogrylli comb. nov.</title>
        <authorList>
            <person name="Lee S.D."/>
            <person name="Yang H.L."/>
            <person name="Kim I.S."/>
        </authorList>
    </citation>
    <scope>NUCLEOTIDE SEQUENCE [LARGE SCALE GENOMIC DNA]</scope>
    <source>
        <strain evidence="1 2">YMB-R21</strain>
    </source>
</reference>
<comment type="caution">
    <text evidence="1">The sequence shown here is derived from an EMBL/GenBank/DDBJ whole genome shotgun (WGS) entry which is preliminary data.</text>
</comment>
<dbReference type="EMBL" id="JAGFEW010000034">
    <property type="protein sequence ID" value="MBV5096905.1"/>
    <property type="molecule type" value="Genomic_DNA"/>
</dbReference>
<dbReference type="RefSeq" id="WP_249938940.1">
    <property type="nucleotide sequence ID" value="NZ_JAGFEW010000034.1"/>
</dbReference>
<accession>A0A949Q718</accession>
<keyword evidence="2" id="KW-1185">Reference proteome</keyword>
<gene>
    <name evidence="1" type="ORF">JZ788_14530</name>
</gene>
<evidence type="ECO:0000313" key="2">
    <source>
        <dbReference type="Proteomes" id="UP000746420"/>
    </source>
</evidence>
<organism evidence="1 2">
    <name type="scientific">Tenebrionicola larvae</name>
    <dbReference type="NCBI Taxonomy" id="2815733"/>
    <lineage>
        <taxon>Bacteria</taxon>
        <taxon>Pseudomonadati</taxon>
        <taxon>Pseudomonadota</taxon>
        <taxon>Gammaproteobacteria</taxon>
        <taxon>Enterobacterales</taxon>
        <taxon>Enterobacteriaceae</taxon>
        <taxon>Tenebrionibacter/Tenebrionicola group</taxon>
        <taxon>Tenebrionicola</taxon>
    </lineage>
</organism>
<name>A0A949Q718_9ENTR</name>
<sequence length="113" mass="13210">MEYKELNIDGRDMNTGIPEEKFIRVPVPMVSQDGERFFTYVSLPKDYKEEDHRRMMNILAFYVKEDKKNSSDVKISRKDDFLPDFNELARVTGDIDADLRVNAALDTITTKKE</sequence>
<proteinExistence type="predicted"/>